<organism evidence="6 7">
    <name type="scientific">Bacillus cereus</name>
    <dbReference type="NCBI Taxonomy" id="1396"/>
    <lineage>
        <taxon>Bacteria</taxon>
        <taxon>Bacillati</taxon>
        <taxon>Bacillota</taxon>
        <taxon>Bacilli</taxon>
        <taxon>Bacillales</taxon>
        <taxon>Bacillaceae</taxon>
        <taxon>Bacillus</taxon>
        <taxon>Bacillus cereus group</taxon>
    </lineage>
</organism>
<feature type="transmembrane region" description="Helical" evidence="4">
    <location>
        <begin position="114"/>
        <end position="131"/>
    </location>
</feature>
<feature type="transmembrane region" description="Helical" evidence="4">
    <location>
        <begin position="16"/>
        <end position="35"/>
    </location>
</feature>
<comment type="similarity">
    <text evidence="2">Belongs to the methyl-accepting chemotaxis (MCP) protein family.</text>
</comment>
<dbReference type="InterPro" id="IPR004089">
    <property type="entry name" value="MCPsignal_dom"/>
</dbReference>
<dbReference type="AlphaFoldDB" id="A0A9X6SS26"/>
<evidence type="ECO:0000259" key="5">
    <source>
        <dbReference type="PROSITE" id="PS50111"/>
    </source>
</evidence>
<dbReference type="GO" id="GO:0004888">
    <property type="term" value="F:transmembrane signaling receptor activity"/>
    <property type="evidence" value="ECO:0007669"/>
    <property type="project" value="InterPro"/>
</dbReference>
<feature type="transmembrane region" description="Helical" evidence="4">
    <location>
        <begin position="65"/>
        <end position="85"/>
    </location>
</feature>
<proteinExistence type="inferred from homology"/>
<feature type="domain" description="Methyl-accepting transducer" evidence="5">
    <location>
        <begin position="210"/>
        <end position="446"/>
    </location>
</feature>
<evidence type="ECO:0000313" key="7">
    <source>
        <dbReference type="Proteomes" id="UP000219922"/>
    </source>
</evidence>
<feature type="transmembrane region" description="Helical" evidence="4">
    <location>
        <begin position="143"/>
        <end position="160"/>
    </location>
</feature>
<dbReference type="Gene3D" id="1.10.287.950">
    <property type="entry name" value="Methyl-accepting chemotaxis protein"/>
    <property type="match status" value="1"/>
</dbReference>
<comment type="caution">
    <text evidence="6">The sequence shown here is derived from an EMBL/GenBank/DDBJ whole genome shotgun (WGS) entry which is preliminary data.</text>
</comment>
<dbReference type="PANTHER" id="PTHR32089">
    <property type="entry name" value="METHYL-ACCEPTING CHEMOTAXIS PROTEIN MCPB"/>
    <property type="match status" value="1"/>
</dbReference>
<evidence type="ECO:0000256" key="3">
    <source>
        <dbReference type="PROSITE-ProRule" id="PRU00284"/>
    </source>
</evidence>
<evidence type="ECO:0000256" key="2">
    <source>
        <dbReference type="ARBA" id="ARBA00029447"/>
    </source>
</evidence>
<evidence type="ECO:0000256" key="4">
    <source>
        <dbReference type="SAM" id="Phobius"/>
    </source>
</evidence>
<dbReference type="InterPro" id="IPR004090">
    <property type="entry name" value="Chemotax_Me-accpt_rcpt"/>
</dbReference>
<protein>
    <recommendedName>
        <fullName evidence="5">Methyl-accepting transducer domain-containing protein</fullName>
    </recommendedName>
</protein>
<dbReference type="PANTHER" id="PTHR32089:SF112">
    <property type="entry name" value="LYSOZYME-LIKE PROTEIN-RELATED"/>
    <property type="match status" value="1"/>
</dbReference>
<keyword evidence="1 3" id="KW-0807">Transducer</keyword>
<keyword evidence="4" id="KW-0472">Membrane</keyword>
<dbReference type="PROSITE" id="PS50111">
    <property type="entry name" value="CHEMOTAXIS_TRANSDUC_2"/>
    <property type="match status" value="1"/>
</dbReference>
<feature type="transmembrane region" description="Helical" evidence="4">
    <location>
        <begin position="41"/>
        <end position="60"/>
    </location>
</feature>
<dbReference type="EMBL" id="NVMX01000259">
    <property type="protein sequence ID" value="PDZ94110.1"/>
    <property type="molecule type" value="Genomic_DNA"/>
</dbReference>
<dbReference type="GO" id="GO:0007165">
    <property type="term" value="P:signal transduction"/>
    <property type="evidence" value="ECO:0007669"/>
    <property type="project" value="UniProtKB-KW"/>
</dbReference>
<gene>
    <name evidence="6" type="ORF">CON36_35515</name>
</gene>
<dbReference type="Pfam" id="PF00015">
    <property type="entry name" value="MCPsignal"/>
    <property type="match status" value="1"/>
</dbReference>
<dbReference type="GO" id="GO:0006935">
    <property type="term" value="P:chemotaxis"/>
    <property type="evidence" value="ECO:0007669"/>
    <property type="project" value="InterPro"/>
</dbReference>
<dbReference type="PRINTS" id="PR00260">
    <property type="entry name" value="CHEMTRNSDUCR"/>
</dbReference>
<dbReference type="SMART" id="SM00283">
    <property type="entry name" value="MA"/>
    <property type="match status" value="1"/>
</dbReference>
<keyword evidence="4" id="KW-1133">Transmembrane helix</keyword>
<sequence>MDAQTKLDIRHGRNKLVLNVTIFSAILSIVMNILSGAPVDFILIIAGMAALIFLCLSVLIRKKVFVNGVSWTLIIFLSVLTFLMVQHDQTLLSYLMVFYNIVAISLYQDYRTTIFTGITQMILTAIFYHLYRDTVFPLYSQEDMVSFYMYIILITGLLTFQSKFSTKLQLESYNKEQAIRKEKEQTDNIIERVQSATEKLNEFGVLLESNIEKTIEISEDVSQAFQKFTKNMDQQFASINDIQTSIKLSDENIEHVSSTTNQIKTLSVENVEYTKLGNKEMKELIHNMENVNVIIDSTAQTMYELNEKNQKIGEVIQVINKISEQTNLLALNARIEAARAGEHGAGFSVVANEVLKLAEDSQKYTFDITSILTDINENTKKAVSQVESGKETVHTSKNKTVEMLNVLNDIITNAENVVMKVNESNDMVENSKGHSKNIVEEVGSVSQLTRNNESSLSEVLSNVRKQQEKFTEVVSSFKELEHNLEELNRITSIRE</sequence>
<name>A0A9X6SS26_BACCE</name>
<evidence type="ECO:0000313" key="6">
    <source>
        <dbReference type="EMBL" id="PDZ94110.1"/>
    </source>
</evidence>
<keyword evidence="4" id="KW-0812">Transmembrane</keyword>
<reference evidence="6 7" key="1">
    <citation type="submission" date="2017-09" db="EMBL/GenBank/DDBJ databases">
        <title>Large-scale bioinformatics analysis of Bacillus genomes uncovers conserved roles of natural products in bacterial physiology.</title>
        <authorList>
            <consortium name="Agbiome Team Llc"/>
            <person name="Bleich R.M."/>
            <person name="Grubbs K.J."/>
            <person name="Santa Maria K.C."/>
            <person name="Allen S.E."/>
            <person name="Farag S."/>
            <person name="Shank E.A."/>
            <person name="Bowers A."/>
        </authorList>
    </citation>
    <scope>NUCLEOTIDE SEQUENCE [LARGE SCALE GENOMIC DNA]</scope>
    <source>
        <strain evidence="6 7">AFS092789</strain>
    </source>
</reference>
<dbReference type="SUPFAM" id="SSF58104">
    <property type="entry name" value="Methyl-accepting chemotaxis protein (MCP) signaling domain"/>
    <property type="match status" value="1"/>
</dbReference>
<dbReference type="GO" id="GO:0016020">
    <property type="term" value="C:membrane"/>
    <property type="evidence" value="ECO:0007669"/>
    <property type="project" value="InterPro"/>
</dbReference>
<evidence type="ECO:0000256" key="1">
    <source>
        <dbReference type="ARBA" id="ARBA00023224"/>
    </source>
</evidence>
<dbReference type="Proteomes" id="UP000219922">
    <property type="component" value="Unassembled WGS sequence"/>
</dbReference>
<accession>A0A9X6SS26</accession>